<reference evidence="10" key="1">
    <citation type="submission" date="2007-10" db="EMBL/GenBank/DDBJ databases">
        <title>Genome sequence of Campylobacter concisus 13826 isolated from human feces.</title>
        <authorList>
            <person name="Fouts D.E."/>
            <person name="Mongodin E.F."/>
            <person name="Puiu D."/>
            <person name="Sebastian Y."/>
            <person name="Miller W.G."/>
            <person name="Mandrell R.E."/>
            <person name="On S."/>
            <person name="Nelson K.E."/>
        </authorList>
    </citation>
    <scope>NUCLEOTIDE SEQUENCE [LARGE SCALE GENOMIC DNA]</scope>
    <source>
        <strain evidence="10">13826</strain>
    </source>
</reference>
<sequence length="489" mass="57030">MFFKNASNIKTPLEKKYFLENIDLINRMIEKTKELYNLKTIELNSNKLHNELKHIGIIKSEQEIDILKEILKKDYDRLILNLSIYANNKKLFITTVNKFSNEYRKSIQAKKTSKSPTIIDLFCGAGGFSYGFSKMGYNILLANDIDKDALRTYSFNHPEINSSRIINDDVKLISQNIHKYVNLQVDMIIGGPPCQSFSSANQQRVIDDPRNVLYKYFVKFVNDLKPKFIIMENVRGMLKVANQVVEDFDKIGYTAKYRLYDATNFSVPQKRIRLIYIGINKEYSKKHNLDVDKIMSDIENETKKNKKFILKDALDNIENLVCPSKQNQTESDDESGSKISINKYKNNEYLNLINNNNIYSLTYNHKARFQNETNLKIYSLLKQGEDSTTETIKDIMPYSHRNHIFKDKYFKLVENEPSRTITAHLKMDCHSHIHPAQIRAITPREAARIQSFPDNYLFFGPYLKTYMQIGNAVPPLMSKVFAKVFKKYL</sequence>
<dbReference type="REBASE" id="16135">
    <property type="entry name" value="M2.Cco13826ORF819P"/>
</dbReference>
<dbReference type="EMBL" id="CP000792">
    <property type="protein sequence ID" value="EAT98837.1"/>
    <property type="molecule type" value="Genomic_DNA"/>
</dbReference>
<evidence type="ECO:0000256" key="2">
    <source>
        <dbReference type="ARBA" id="ARBA00022679"/>
    </source>
</evidence>
<evidence type="ECO:0000256" key="6">
    <source>
        <dbReference type="PROSITE-ProRule" id="PRU01016"/>
    </source>
</evidence>
<dbReference type="HOGENOM" id="CLU_006958_2_4_7"/>
<dbReference type="PROSITE" id="PS51679">
    <property type="entry name" value="SAM_MT_C5"/>
    <property type="match status" value="1"/>
</dbReference>
<dbReference type="InterPro" id="IPR050390">
    <property type="entry name" value="C5-Methyltransferase"/>
</dbReference>
<evidence type="ECO:0000256" key="5">
    <source>
        <dbReference type="ARBA" id="ARBA00047422"/>
    </source>
</evidence>
<dbReference type="GO" id="GO:0044027">
    <property type="term" value="P:negative regulation of gene expression via chromosomal CpG island methylation"/>
    <property type="evidence" value="ECO:0007669"/>
    <property type="project" value="TreeGrafter"/>
</dbReference>
<evidence type="ECO:0000256" key="1">
    <source>
        <dbReference type="ARBA" id="ARBA00022603"/>
    </source>
</evidence>
<dbReference type="GO" id="GO:0032259">
    <property type="term" value="P:methylation"/>
    <property type="evidence" value="ECO:0007669"/>
    <property type="project" value="UniProtKB-KW"/>
</dbReference>
<dbReference type="AlphaFoldDB" id="A7ZBV3"/>
<evidence type="ECO:0000313" key="9">
    <source>
        <dbReference type="EMBL" id="EAT98837.1"/>
    </source>
</evidence>
<name>A7ZBV3_CAMC1</name>
<dbReference type="PROSITE" id="PS00094">
    <property type="entry name" value="C5_MTASE_1"/>
    <property type="match status" value="1"/>
</dbReference>
<gene>
    <name evidence="9" type="ORF">CCC13826_0820</name>
</gene>
<keyword evidence="3 6" id="KW-0949">S-adenosyl-L-methionine</keyword>
<dbReference type="InterPro" id="IPR001525">
    <property type="entry name" value="C5_MeTfrase"/>
</dbReference>
<evidence type="ECO:0000313" key="10">
    <source>
        <dbReference type="Proteomes" id="UP000001121"/>
    </source>
</evidence>
<dbReference type="GO" id="GO:0009307">
    <property type="term" value="P:DNA restriction-modification system"/>
    <property type="evidence" value="ECO:0007669"/>
    <property type="project" value="UniProtKB-KW"/>
</dbReference>
<organism evidence="9 10">
    <name type="scientific">Campylobacter concisus (strain 13826)</name>
    <dbReference type="NCBI Taxonomy" id="360104"/>
    <lineage>
        <taxon>Bacteria</taxon>
        <taxon>Pseudomonadati</taxon>
        <taxon>Campylobacterota</taxon>
        <taxon>Epsilonproteobacteria</taxon>
        <taxon>Campylobacterales</taxon>
        <taxon>Campylobacteraceae</taxon>
        <taxon>Campylobacter</taxon>
    </lineage>
</organism>
<dbReference type="InterPro" id="IPR029063">
    <property type="entry name" value="SAM-dependent_MTases_sf"/>
</dbReference>
<dbReference type="PRINTS" id="PR00105">
    <property type="entry name" value="C5METTRFRASE"/>
</dbReference>
<dbReference type="GO" id="GO:0003677">
    <property type="term" value="F:DNA binding"/>
    <property type="evidence" value="ECO:0007669"/>
    <property type="project" value="TreeGrafter"/>
</dbReference>
<accession>A7ZBV3</accession>
<proteinExistence type="inferred from homology"/>
<dbReference type="Pfam" id="PF00145">
    <property type="entry name" value="DNA_methylase"/>
    <property type="match status" value="1"/>
</dbReference>
<evidence type="ECO:0000256" key="7">
    <source>
        <dbReference type="RuleBase" id="RU000416"/>
    </source>
</evidence>
<keyword evidence="1 6" id="KW-0489">Methyltransferase</keyword>
<evidence type="ECO:0000256" key="4">
    <source>
        <dbReference type="ARBA" id="ARBA00022747"/>
    </source>
</evidence>
<evidence type="ECO:0000256" key="3">
    <source>
        <dbReference type="ARBA" id="ARBA00022691"/>
    </source>
</evidence>
<dbReference type="PANTHER" id="PTHR10629:SF52">
    <property type="entry name" value="DNA (CYTOSINE-5)-METHYLTRANSFERASE 1"/>
    <property type="match status" value="1"/>
</dbReference>
<comment type="catalytic activity">
    <reaction evidence="5 8">
        <text>a 2'-deoxycytidine in DNA + S-adenosyl-L-methionine = a 5-methyl-2'-deoxycytidine in DNA + S-adenosyl-L-homocysteine + H(+)</text>
        <dbReference type="Rhea" id="RHEA:13681"/>
        <dbReference type="Rhea" id="RHEA-COMP:11369"/>
        <dbReference type="Rhea" id="RHEA-COMP:11370"/>
        <dbReference type="ChEBI" id="CHEBI:15378"/>
        <dbReference type="ChEBI" id="CHEBI:57856"/>
        <dbReference type="ChEBI" id="CHEBI:59789"/>
        <dbReference type="ChEBI" id="CHEBI:85452"/>
        <dbReference type="ChEBI" id="CHEBI:85454"/>
        <dbReference type="EC" id="2.1.1.37"/>
    </reaction>
</comment>
<dbReference type="Gene3D" id="3.90.120.10">
    <property type="entry name" value="DNA Methylase, subunit A, domain 2"/>
    <property type="match status" value="1"/>
</dbReference>
<dbReference type="PANTHER" id="PTHR10629">
    <property type="entry name" value="CYTOSINE-SPECIFIC METHYLTRANSFERASE"/>
    <property type="match status" value="1"/>
</dbReference>
<dbReference type="Proteomes" id="UP000001121">
    <property type="component" value="Chromosome"/>
</dbReference>
<dbReference type="RefSeq" id="WP_012001262.1">
    <property type="nucleotide sequence ID" value="NC_009802.2"/>
</dbReference>
<dbReference type="SUPFAM" id="SSF53335">
    <property type="entry name" value="S-adenosyl-L-methionine-dependent methyltransferases"/>
    <property type="match status" value="1"/>
</dbReference>
<dbReference type="InterPro" id="IPR018117">
    <property type="entry name" value="C5_DNA_meth_AS"/>
</dbReference>
<dbReference type="STRING" id="360104.CCC13826_0820"/>
<comment type="similarity">
    <text evidence="6 7">Belongs to the class I-like SAM-binding methyltransferase superfamily. C5-methyltransferase family.</text>
</comment>
<keyword evidence="4" id="KW-0680">Restriction system</keyword>
<dbReference type="eggNOG" id="COG0270">
    <property type="taxonomic scope" value="Bacteria"/>
</dbReference>
<dbReference type="GO" id="GO:0003886">
    <property type="term" value="F:DNA (cytosine-5-)-methyltransferase activity"/>
    <property type="evidence" value="ECO:0007669"/>
    <property type="project" value="UniProtKB-EC"/>
</dbReference>
<dbReference type="OrthoDB" id="9813719at2"/>
<protein>
    <recommendedName>
        <fullName evidence="8">Cytosine-specific methyltransferase</fullName>
        <ecNumber evidence="8">2.1.1.37</ecNumber>
    </recommendedName>
</protein>
<dbReference type="Gene3D" id="3.40.50.150">
    <property type="entry name" value="Vaccinia Virus protein VP39"/>
    <property type="match status" value="1"/>
</dbReference>
<dbReference type="NCBIfam" id="TIGR00675">
    <property type="entry name" value="dcm"/>
    <property type="match status" value="1"/>
</dbReference>
<keyword evidence="2 6" id="KW-0808">Transferase</keyword>
<feature type="active site" evidence="6">
    <location>
        <position position="194"/>
    </location>
</feature>
<evidence type="ECO:0000256" key="8">
    <source>
        <dbReference type="RuleBase" id="RU000417"/>
    </source>
</evidence>
<dbReference type="KEGG" id="cco:CCC13826_0820"/>
<dbReference type="EC" id="2.1.1.37" evidence="8"/>